<feature type="region of interest" description="Disordered" evidence="2">
    <location>
        <begin position="763"/>
        <end position="823"/>
    </location>
</feature>
<feature type="region of interest" description="Disordered" evidence="2">
    <location>
        <begin position="650"/>
        <end position="675"/>
    </location>
</feature>
<feature type="compositionally biased region" description="Polar residues" evidence="2">
    <location>
        <begin position="1557"/>
        <end position="1569"/>
    </location>
</feature>
<feature type="domain" description="Rap-GAP" evidence="3">
    <location>
        <begin position="1286"/>
        <end position="1521"/>
    </location>
</feature>
<dbReference type="GO" id="GO:0005634">
    <property type="term" value="C:nucleus"/>
    <property type="evidence" value="ECO:0007669"/>
    <property type="project" value="InterPro"/>
</dbReference>
<feature type="region of interest" description="Disordered" evidence="2">
    <location>
        <begin position="1522"/>
        <end position="1607"/>
    </location>
</feature>
<dbReference type="InterPro" id="IPR018515">
    <property type="entry name" value="Tuberin-type_domain"/>
</dbReference>
<feature type="compositionally biased region" description="Polar residues" evidence="2">
    <location>
        <begin position="654"/>
        <end position="667"/>
    </location>
</feature>
<dbReference type="InterPro" id="IPR027107">
    <property type="entry name" value="Tuberin/Ral-act_asu"/>
</dbReference>
<gene>
    <name evidence="4" type="primary">TSC2</name>
    <name evidence="4" type="ORF">VC83_00449</name>
</gene>
<dbReference type="SUPFAM" id="SSF111347">
    <property type="entry name" value="Rap/Ran-GAP"/>
    <property type="match status" value="1"/>
</dbReference>
<name>A0A177APS1_9PEZI</name>
<dbReference type="GO" id="GO:0005096">
    <property type="term" value="F:GTPase activator activity"/>
    <property type="evidence" value="ECO:0007669"/>
    <property type="project" value="UniProtKB-KW"/>
</dbReference>
<dbReference type="PANTHER" id="PTHR10063:SF0">
    <property type="entry name" value="TUBERIN"/>
    <property type="match status" value="1"/>
</dbReference>
<dbReference type="RefSeq" id="XP_024328660.1">
    <property type="nucleotide sequence ID" value="XM_024464142.1"/>
</dbReference>
<dbReference type="VEuPathDB" id="FungiDB:GMDG_03239"/>
<dbReference type="InterPro" id="IPR016024">
    <property type="entry name" value="ARM-type_fold"/>
</dbReference>
<feature type="region of interest" description="Disordered" evidence="2">
    <location>
        <begin position="1"/>
        <end position="20"/>
    </location>
</feature>
<dbReference type="InterPro" id="IPR000331">
    <property type="entry name" value="Rap/Ran_GAP_dom"/>
</dbReference>
<dbReference type="Pfam" id="PF03542">
    <property type="entry name" value="Tuberin"/>
    <property type="match status" value="1"/>
</dbReference>
<proteinExistence type="predicted"/>
<evidence type="ECO:0000256" key="2">
    <source>
        <dbReference type="SAM" id="MobiDB-lite"/>
    </source>
</evidence>
<dbReference type="Gene3D" id="3.40.50.11210">
    <property type="entry name" value="Rap/Ran-GAP"/>
    <property type="match status" value="1"/>
</dbReference>
<evidence type="ECO:0000259" key="3">
    <source>
        <dbReference type="PROSITE" id="PS50085"/>
    </source>
</evidence>
<dbReference type="eggNOG" id="KOG3687">
    <property type="taxonomic scope" value="Eukaryota"/>
</dbReference>
<keyword evidence="1" id="KW-0343">GTPase activation</keyword>
<accession>A0A177APS1</accession>
<dbReference type="OrthoDB" id="19311at2759"/>
<evidence type="ECO:0000313" key="4">
    <source>
        <dbReference type="EMBL" id="OAF63391.1"/>
    </source>
</evidence>
<dbReference type="GO" id="GO:0032007">
    <property type="term" value="P:negative regulation of TOR signaling"/>
    <property type="evidence" value="ECO:0007669"/>
    <property type="project" value="TreeGrafter"/>
</dbReference>
<dbReference type="InterPro" id="IPR035974">
    <property type="entry name" value="Rap/Ran-GAP_sf"/>
</dbReference>
<dbReference type="EMBL" id="KV441386">
    <property type="protein sequence ID" value="OAF63391.1"/>
    <property type="molecule type" value="Genomic_DNA"/>
</dbReference>
<dbReference type="Proteomes" id="UP000077154">
    <property type="component" value="Unassembled WGS sequence"/>
</dbReference>
<organism evidence="4">
    <name type="scientific">Pseudogymnoascus destructans</name>
    <dbReference type="NCBI Taxonomy" id="655981"/>
    <lineage>
        <taxon>Eukaryota</taxon>
        <taxon>Fungi</taxon>
        <taxon>Dikarya</taxon>
        <taxon>Ascomycota</taxon>
        <taxon>Pezizomycotina</taxon>
        <taxon>Leotiomycetes</taxon>
        <taxon>Thelebolales</taxon>
        <taxon>Thelebolaceae</taxon>
        <taxon>Pseudogymnoascus</taxon>
    </lineage>
</organism>
<sequence>MPPPSGHVAQTPEPKSTGLAGVFKTLTGQKTNRDLPSSPYPPSSIPVATVQLAQQLNGPDTSRGAIYGGPSEYEDLYEKLKPDNSFADRLAAADSLRLAVSDYPLSGVTSIWYAAKDLISPENPADVRRTGFELLTACVKHTSATDLERKEYFNTLTAPLHPDDYHLQLAAVTELANNGKDLSGFHYDAIPLLTRWLRMAFEAFERARKLPRQSSNKSTQTKVPLGEETNIHQLFNLIVNVIKFSFNVSDDDETGALIDEIIYIAVHATFPNEIRACVRMLDAIVTYGAIPSDKLKDFVSVLCSVHFMVRDIRRDAWHTIGNLCRSHNGHTTIWILLDVLRRSDTNQKKSQAVVREVRGSLSVLERIISKCGEGGYPPVPFGLLMDALSMSLVVDQPKVDQDIMHLILSLFGEDEASLNSSILEEDWTKLFDIVSRCAVRALETSDGKVISQATQQFNSSSSASSTTDSSTHITTGIAQTFYELITRVEHLLLSMEPDDFMQRESCILFFSSVSVHIPDSCAKLVIRYYIDFRFCYPSDSNWELNIKTLLDAFFLNRNRQTETRLQALQAVTDVYDLVEMMEEYNDTDRKQNLVAGILSGLADENDLTVVHDIVAFAVTVCDTAEQDEFEFIIKQLHQCVSNDRLNSPLFPQASRPSIQSRRSSGTLENHAPPSAPSGIITRGVIQIFMRTMDSSTTKCLRAFDEILWVVRSSSCDTEARISALRMLVRLRADWANRIFLTPFTESEALAALLYRTPASLAKKQAADEAQQSRSTRTEDARGIRSTSAGQSYTTASAARSTSGVSRTLRRNHQMWMTPDPGALPEQLSDKASPILLSIDYDHANKTDPDDSTAHNVMERKTLKINIWLEIVIGLLQQGCDWELYSYILVHLPSQLANHALFKGAVPQVKHLRGLLCEQIKNGSFYEPPVSSGLRKSDTAICVLQALTMVMSYHQHFSRSEEDELVKSLIHGVGAWERAAKFCIHALSICCHELPASMKLVLGSILVRMSQIITQSHVAVHILEFLACLARLPDLYSNFRDEEYRTVFGICFRYLQYVRDQNSKSMSNRNSTVSSRPASSALDPSTASGDGTKGDSSAANSSNDLPQYVFTLAYHVITYWFLSLRVSDRGSHVSWIIKNLVWTDDSGKQRLDEQAEVTLDFMRRTAYADVDESKGDPGFSSRNHDEVLKSRWIVGQSVITVEQATRSGWAQITKRQASATSHYMIHQNYEAPRAHQILSPTDGVRDPSRPNKNCFLPSNLPVQLFAPTSSFMQPIHLPDDDMIKRAISSLDRTSTVDGHKVGIVYIGPGQKNEKEILPNISGSTDYMALLAGLGTLTRLQQATFNTQGLDRNNNTDGEFTICWRDRVTELVFHITTMMPTNLEHDPQCIGKKRHIGNDFVNIIFNNSGNPFDFNTFPSEFNYVNIVITPESRPSFVATRDRSSVDPNTSFYKVQVLSKEGFPEVSPASETKILRLKALPDFIRFLALNASVFCLVWANRHGGEYISSWRSRYREIQRLTDKYKNASTSTTSPPGTAPQGQAPSTTDSSRSVRDSFTTLRRTSVANFLTNINDHDRPARPPSTAESDNEPRDGDDENMVGALDFSKWAS</sequence>
<dbReference type="PANTHER" id="PTHR10063">
    <property type="entry name" value="TUBERIN"/>
    <property type="match status" value="1"/>
</dbReference>
<dbReference type="SUPFAM" id="SSF48371">
    <property type="entry name" value="ARM repeat"/>
    <property type="match status" value="1"/>
</dbReference>
<feature type="region of interest" description="Disordered" evidence="2">
    <location>
        <begin position="1064"/>
        <end position="1099"/>
    </location>
</feature>
<dbReference type="Pfam" id="PF02145">
    <property type="entry name" value="Rap_GAP"/>
    <property type="match status" value="1"/>
</dbReference>
<protein>
    <submittedName>
        <fullName evidence="4">Tuberous sclerosis 2 protein</fullName>
    </submittedName>
</protein>
<dbReference type="InterPro" id="IPR024584">
    <property type="entry name" value="Tuberin_N"/>
</dbReference>
<dbReference type="GO" id="GO:0051056">
    <property type="term" value="P:regulation of small GTPase mediated signal transduction"/>
    <property type="evidence" value="ECO:0007669"/>
    <property type="project" value="InterPro"/>
</dbReference>
<reference evidence="4" key="1">
    <citation type="submission" date="2016-03" db="EMBL/GenBank/DDBJ databases">
        <title>Updated assembly of Pseudogymnoascus destructans, the fungus causing white-nose syndrome of bats.</title>
        <authorList>
            <person name="Palmer J.M."/>
            <person name="Drees K.P."/>
            <person name="Foster J.T."/>
            <person name="Lindner D.L."/>
        </authorList>
    </citation>
    <scope>NUCLEOTIDE SEQUENCE [LARGE SCALE GENOMIC DNA]</scope>
    <source>
        <strain evidence="4">20631-21</strain>
    </source>
</reference>
<feature type="compositionally biased region" description="Low complexity" evidence="2">
    <location>
        <begin position="793"/>
        <end position="802"/>
    </location>
</feature>
<evidence type="ECO:0000256" key="1">
    <source>
        <dbReference type="ARBA" id="ARBA00022468"/>
    </source>
</evidence>
<feature type="compositionally biased region" description="Low complexity" evidence="2">
    <location>
        <begin position="1524"/>
        <end position="1556"/>
    </location>
</feature>
<dbReference type="GeneID" id="36283546"/>
<dbReference type="PROSITE" id="PS50085">
    <property type="entry name" value="RAPGAP"/>
    <property type="match status" value="1"/>
</dbReference>
<dbReference type="FunFam" id="3.40.50.11210:FF:000007">
    <property type="entry name" value="Tuberous sclerosis 2"/>
    <property type="match status" value="1"/>
</dbReference>
<dbReference type="GO" id="GO:0033596">
    <property type="term" value="C:TSC1-TSC2 complex"/>
    <property type="evidence" value="ECO:0007669"/>
    <property type="project" value="TreeGrafter"/>
</dbReference>
<dbReference type="Pfam" id="PF11864">
    <property type="entry name" value="DUF3384"/>
    <property type="match status" value="1"/>
</dbReference>